<organism evidence="1 2">
    <name type="scientific">Roseomonas genomospecies 6</name>
    <dbReference type="NCBI Taxonomy" id="214106"/>
    <lineage>
        <taxon>Bacteria</taxon>
        <taxon>Pseudomonadati</taxon>
        <taxon>Pseudomonadota</taxon>
        <taxon>Alphaproteobacteria</taxon>
        <taxon>Acetobacterales</taxon>
        <taxon>Roseomonadaceae</taxon>
        <taxon>Roseomonas</taxon>
    </lineage>
</organism>
<protein>
    <submittedName>
        <fullName evidence="1">DUF1441 family protein</fullName>
    </submittedName>
</protein>
<name>A0A9W7KQN4_9PROT</name>
<reference evidence="1 2" key="1">
    <citation type="submission" date="2018-07" db="EMBL/GenBank/DDBJ databases">
        <title>Genome sequence of Azospirillum sp. ATCC 49961.</title>
        <authorList>
            <person name="Sant'Anna F.H."/>
            <person name="Baldani J.I."/>
            <person name="Zilli J.E."/>
            <person name="Reis V.M."/>
            <person name="Hartmann A."/>
            <person name="Cruz L."/>
            <person name="de Souza E.M."/>
            <person name="de Oliveira Pedrosa F."/>
            <person name="Passaglia L.M.P."/>
        </authorList>
    </citation>
    <scope>NUCLEOTIDE SEQUENCE [LARGE SCALE GENOMIC DNA]</scope>
    <source>
        <strain evidence="1 2">ATCC 49961</strain>
    </source>
</reference>
<dbReference type="OrthoDB" id="6050435at2"/>
<gene>
    <name evidence="1" type="ORF">DS843_21890</name>
</gene>
<dbReference type="Proteomes" id="UP000480854">
    <property type="component" value="Unassembled WGS sequence"/>
</dbReference>
<sequence length="160" mass="17639">MGSAVAADPEALWSINALAAALGMDRRTITKRLKETEPADKEGRHPVYRLGDAVRAIFELADAAQDDRNRSRLLAAQAEQAELNLERTRGELLSRADVERAAFETSRTERATWQGWPVRVGPVLAAELGIDHARLTAALEREVQRQLEDRAAPEMISDAA</sequence>
<comment type="caution">
    <text evidence="1">The sequence shown here is derived from an EMBL/GenBank/DDBJ whole genome shotgun (WGS) entry which is preliminary data.</text>
</comment>
<keyword evidence="2" id="KW-1185">Reference proteome</keyword>
<dbReference type="AlphaFoldDB" id="A0A9W7KQN4"/>
<evidence type="ECO:0000313" key="2">
    <source>
        <dbReference type="Proteomes" id="UP000480854"/>
    </source>
</evidence>
<dbReference type="EMBL" id="QOKW01000021">
    <property type="protein sequence ID" value="KAA0677774.1"/>
    <property type="molecule type" value="Genomic_DNA"/>
</dbReference>
<proteinExistence type="predicted"/>
<accession>A0A9W7KQN4</accession>
<evidence type="ECO:0000313" key="1">
    <source>
        <dbReference type="EMBL" id="KAA0677774.1"/>
    </source>
</evidence>